<sequence>MAPKLPAHEWLIISLLIIALLLLSFVTLIWRRDRLPPIQAQHELTTELVQVTVQGAVEQSGVYEMKKGCKFKELWALCRPLPDANLSRYKPNQFIRDGQLVIVPLKEYITVYLEGAVFPQGPLRVMKGTQVRELKGLVELFPNADREKLNKMRRLKDQEIIHIPLKNQSKPKGTPGSKKKRKESLRESIPD</sequence>
<protein>
    <submittedName>
        <fullName evidence="3">Uncharacterized protein</fullName>
    </submittedName>
</protein>
<dbReference type="STRING" id="389348.PNK_1962"/>
<dbReference type="AlphaFoldDB" id="A0A0U5JDH4"/>
<dbReference type="InParanoid" id="A0A0U5JDH4"/>
<dbReference type="PATRIC" id="fig|389348.3.peg.2206"/>
<dbReference type="KEGG" id="pnl:PNK_1962"/>
<organism evidence="3 4">
    <name type="scientific">Candidatus Protochlamydia naegleriophila</name>
    <dbReference type="NCBI Taxonomy" id="389348"/>
    <lineage>
        <taxon>Bacteria</taxon>
        <taxon>Pseudomonadati</taxon>
        <taxon>Chlamydiota</taxon>
        <taxon>Chlamydiia</taxon>
        <taxon>Parachlamydiales</taxon>
        <taxon>Parachlamydiaceae</taxon>
        <taxon>Candidatus Protochlamydia</taxon>
    </lineage>
</organism>
<dbReference type="RefSeq" id="WP_032123911.1">
    <property type="nucleotide sequence ID" value="NZ_LN879502.1"/>
</dbReference>
<reference evidence="4" key="1">
    <citation type="submission" date="2015-09" db="EMBL/GenBank/DDBJ databases">
        <authorList>
            <person name="Bertelli C."/>
        </authorList>
    </citation>
    <scope>NUCLEOTIDE SEQUENCE [LARGE SCALE GENOMIC DNA]</scope>
    <source>
        <strain evidence="4">KNic</strain>
    </source>
</reference>
<dbReference type="Proteomes" id="UP000069902">
    <property type="component" value="Chromosome cPNK"/>
</dbReference>
<evidence type="ECO:0000313" key="4">
    <source>
        <dbReference type="Proteomes" id="UP000069902"/>
    </source>
</evidence>
<feature type="transmembrane region" description="Helical" evidence="2">
    <location>
        <begin position="12"/>
        <end position="30"/>
    </location>
</feature>
<accession>A0A0U5JDH4</accession>
<evidence type="ECO:0000256" key="2">
    <source>
        <dbReference type="SAM" id="Phobius"/>
    </source>
</evidence>
<feature type="region of interest" description="Disordered" evidence="1">
    <location>
        <begin position="162"/>
        <end position="191"/>
    </location>
</feature>
<evidence type="ECO:0000313" key="3">
    <source>
        <dbReference type="EMBL" id="CUI17566.1"/>
    </source>
</evidence>
<keyword evidence="4" id="KW-1185">Reference proteome</keyword>
<keyword evidence="2" id="KW-0812">Transmembrane</keyword>
<keyword evidence="2" id="KW-1133">Transmembrane helix</keyword>
<gene>
    <name evidence="3" type="ORF">PNK_1962</name>
</gene>
<proteinExistence type="predicted"/>
<keyword evidence="2" id="KW-0472">Membrane</keyword>
<evidence type="ECO:0000256" key="1">
    <source>
        <dbReference type="SAM" id="MobiDB-lite"/>
    </source>
</evidence>
<name>A0A0U5JDH4_9BACT</name>
<dbReference type="EMBL" id="LN879502">
    <property type="protein sequence ID" value="CUI17566.1"/>
    <property type="molecule type" value="Genomic_DNA"/>
</dbReference>